<keyword evidence="3" id="KW-1185">Reference proteome</keyword>
<name>A0A2W2CT93_9ACTN</name>
<feature type="compositionally biased region" description="Gly residues" evidence="1">
    <location>
        <begin position="20"/>
        <end position="44"/>
    </location>
</feature>
<gene>
    <name evidence="2" type="ORF">C1I99_31075</name>
</gene>
<feature type="region of interest" description="Disordered" evidence="1">
    <location>
        <begin position="1"/>
        <end position="114"/>
    </location>
</feature>
<sequence length="177" mass="17333">MVGPAGAVSGGADAGRQRAGSGGTGHGTAGGTGHGTAAGAGHGTAGDVERRGAGWAGPGRMRQAAEARRQAAGRHDESTGWPGVPPLAAESSATSARQAGGGPGGQRGVAAEAVPPWPALPDELASAPAAGVPRWESAADRVRPWPALPDDAALWSVPAGALDREHLSRLDREQAGG</sequence>
<evidence type="ECO:0000256" key="1">
    <source>
        <dbReference type="SAM" id="MobiDB-lite"/>
    </source>
</evidence>
<dbReference type="EMBL" id="POUB01000463">
    <property type="protein sequence ID" value="PZF83383.1"/>
    <property type="molecule type" value="Genomic_DNA"/>
</dbReference>
<evidence type="ECO:0000313" key="2">
    <source>
        <dbReference type="EMBL" id="PZF83383.1"/>
    </source>
</evidence>
<reference evidence="2 3" key="1">
    <citation type="submission" date="2018-01" db="EMBL/GenBank/DDBJ databases">
        <title>Draft genome sequence of Salinispora sp. 13K206.</title>
        <authorList>
            <person name="Sahin N."/>
            <person name="Saygin H."/>
            <person name="Ay H."/>
        </authorList>
    </citation>
    <scope>NUCLEOTIDE SEQUENCE [LARGE SCALE GENOMIC DNA]</scope>
    <source>
        <strain evidence="2 3">13K206</strain>
    </source>
</reference>
<dbReference type="OrthoDB" id="3406181at2"/>
<comment type="caution">
    <text evidence="2">The sequence shown here is derived from an EMBL/GenBank/DDBJ whole genome shotgun (WGS) entry which is preliminary data.</text>
</comment>
<accession>A0A2W2CT93</accession>
<dbReference type="Proteomes" id="UP000248749">
    <property type="component" value="Unassembled WGS sequence"/>
</dbReference>
<organism evidence="2 3">
    <name type="scientific">Micromonospora deserti</name>
    <dbReference type="NCBI Taxonomy" id="2070366"/>
    <lineage>
        <taxon>Bacteria</taxon>
        <taxon>Bacillati</taxon>
        <taxon>Actinomycetota</taxon>
        <taxon>Actinomycetes</taxon>
        <taxon>Micromonosporales</taxon>
        <taxon>Micromonosporaceae</taxon>
        <taxon>Micromonospora</taxon>
    </lineage>
</organism>
<proteinExistence type="predicted"/>
<protein>
    <submittedName>
        <fullName evidence="2">Uncharacterized protein</fullName>
    </submittedName>
</protein>
<feature type="compositionally biased region" description="Basic and acidic residues" evidence="1">
    <location>
        <begin position="63"/>
        <end position="78"/>
    </location>
</feature>
<dbReference type="AlphaFoldDB" id="A0A2W2CT93"/>
<evidence type="ECO:0000313" key="3">
    <source>
        <dbReference type="Proteomes" id="UP000248749"/>
    </source>
</evidence>